<proteinExistence type="predicted"/>
<dbReference type="InterPro" id="IPR029045">
    <property type="entry name" value="ClpP/crotonase-like_dom_sf"/>
</dbReference>
<dbReference type="VEuPathDB" id="FungiDB:MCYG_08247"/>
<dbReference type="HOGENOM" id="CLU_014251_1_1_1"/>
<organism evidence="4 5">
    <name type="scientific">Arthroderma otae (strain ATCC MYA-4605 / CBS 113480)</name>
    <name type="common">Microsporum canis</name>
    <dbReference type="NCBI Taxonomy" id="554155"/>
    <lineage>
        <taxon>Eukaryota</taxon>
        <taxon>Fungi</taxon>
        <taxon>Dikarya</taxon>
        <taxon>Ascomycota</taxon>
        <taxon>Pezizomycotina</taxon>
        <taxon>Eurotiomycetes</taxon>
        <taxon>Eurotiomycetidae</taxon>
        <taxon>Onygenales</taxon>
        <taxon>Arthrodermataceae</taxon>
        <taxon>Microsporum</taxon>
    </lineage>
</organism>
<dbReference type="Pfam" id="PF03572">
    <property type="entry name" value="Peptidase_S41"/>
    <property type="match status" value="1"/>
</dbReference>
<feature type="domain" description="Tail specific protease" evidence="2">
    <location>
        <begin position="361"/>
        <end position="571"/>
    </location>
</feature>
<name>C5FZX5_ARTOC</name>
<evidence type="ECO:0000313" key="4">
    <source>
        <dbReference type="EMBL" id="EEQ35428.1"/>
    </source>
</evidence>
<dbReference type="InterPro" id="IPR005151">
    <property type="entry name" value="Tail-specific_protease"/>
</dbReference>
<reference evidence="5" key="1">
    <citation type="journal article" date="2012" name="MBio">
        <title>Comparative genome analysis of Trichophyton rubrum and related dermatophytes reveals candidate genes involved in infection.</title>
        <authorList>
            <person name="Martinez D.A."/>
            <person name="Oliver B.G."/>
            <person name="Graeser Y."/>
            <person name="Goldberg J.M."/>
            <person name="Li W."/>
            <person name="Martinez-Rossi N.M."/>
            <person name="Monod M."/>
            <person name="Shelest E."/>
            <person name="Barton R.C."/>
            <person name="Birch E."/>
            <person name="Brakhage A.A."/>
            <person name="Chen Z."/>
            <person name="Gurr S.J."/>
            <person name="Heiman D."/>
            <person name="Heitman J."/>
            <person name="Kosti I."/>
            <person name="Rossi A."/>
            <person name="Saif S."/>
            <person name="Samalova M."/>
            <person name="Saunders C.W."/>
            <person name="Shea T."/>
            <person name="Summerbell R.C."/>
            <person name="Xu J."/>
            <person name="Young S."/>
            <person name="Zeng Q."/>
            <person name="Birren B.W."/>
            <person name="Cuomo C.A."/>
            <person name="White T.C."/>
        </authorList>
    </citation>
    <scope>NUCLEOTIDE SEQUENCE [LARGE SCALE GENOMIC DNA]</scope>
    <source>
        <strain evidence="5">ATCC MYA-4605 / CBS 113480</strain>
    </source>
</reference>
<dbReference type="GeneID" id="9227467"/>
<dbReference type="RefSeq" id="XP_002843164.1">
    <property type="nucleotide sequence ID" value="XM_002843118.1"/>
</dbReference>
<gene>
    <name evidence="4" type="ORF">MCYG_08247</name>
</gene>
<dbReference type="Gene3D" id="3.90.226.10">
    <property type="entry name" value="2-enoyl-CoA Hydratase, Chain A, domain 1"/>
    <property type="match status" value="1"/>
</dbReference>
<accession>C5FZX5</accession>
<dbReference type="AlphaFoldDB" id="C5FZX5"/>
<dbReference type="InterPro" id="IPR052766">
    <property type="entry name" value="S41A_metabolite_peptidase"/>
</dbReference>
<dbReference type="SUPFAM" id="SSF52096">
    <property type="entry name" value="ClpP/crotonase"/>
    <property type="match status" value="1"/>
</dbReference>
<dbReference type="Proteomes" id="UP000002035">
    <property type="component" value="Unassembled WGS sequence"/>
</dbReference>
<feature type="signal peptide" evidence="1">
    <location>
        <begin position="1"/>
        <end position="22"/>
    </location>
</feature>
<dbReference type="PANTHER" id="PTHR37049">
    <property type="entry name" value="PEPTIDASE S41 FAMILY PROTEIN"/>
    <property type="match status" value="1"/>
</dbReference>
<evidence type="ECO:0000256" key="1">
    <source>
        <dbReference type="SAM" id="SignalP"/>
    </source>
</evidence>
<dbReference type="OrthoDB" id="27214at2759"/>
<dbReference type="PANTHER" id="PTHR37049:SF4">
    <property type="entry name" value="RHODANESE DOMAIN-CONTAINING PROTEIN"/>
    <property type="match status" value="1"/>
</dbReference>
<evidence type="ECO:0000259" key="3">
    <source>
        <dbReference type="Pfam" id="PF23658"/>
    </source>
</evidence>
<keyword evidence="1" id="KW-0732">Signal</keyword>
<dbReference type="eggNOG" id="ENOG502S4FW">
    <property type="taxonomic scope" value="Eukaryota"/>
</dbReference>
<dbReference type="OMA" id="LGMQFKN"/>
<sequence length="702" mass="77752">MVWLHHGLIALTALSSVPQTLARPSRTLSKAFQRQEPCELISLAQKEQLQESPGAKVFLVSAELAHSCLTSVPFKKEDAVRLVDGLDSFFSWQSTLDYLKDPPKGYLLPGVDLEDGLKGIRLKAVGNEYANEFEFQSDIIRLASAVHDGHFNINLDAISTFTFRRDGIGPLVSLSPDGKKLPEVYVFRDLNVTATEKVNWKPSAIKSIDGQDAVQWLQAWSYHASFQDPDALYNSLFHSIPRYELDSYGGFFAIGGVYTGPTTKLTFENGTTKEYMNYAAFQEPFVGVVDGGTFYDKFCNGKLDAEQQLQKRDSDMAVSHREVHRRAVPGKPSRVLFPKPVEEFEYGDVAGYFLGDDHPDTAVLSINSFSGSDEHQELRFREFSSVITRFLAACQKQRKSKLIIDVSANGGGAVFLGYDAFKQLFPDTQPNDASNLRATEQLDVIGSKVTAVLSDPGHRNSSMGRYLRGSQFDIGVYVDTQGEALSDWDDFFGPEKVGDFNFTRLSTWNLKSEDLAAASGDTVVSGYLDRGDLPPQVFKPEEMILLTDGTCSSTCAIFADLLKRNGVKSVVTGGRPRDGPVQAIGGVKGSQVLTYQQVYQAVSSVYRGYSTAREREELAKTSIGEMYRTGEYVLARTRRDGLGGRVNFRNAVRPDDGSRTPRQFVNEPADCRIWTTPRMLFDITVLWGAVHDVAWGESSCAP</sequence>
<dbReference type="Pfam" id="PF23658">
    <property type="entry name" value="PDZ_CPAF_rel"/>
    <property type="match status" value="1"/>
</dbReference>
<protein>
    <submittedName>
        <fullName evidence="4">Peptidase S41 family protein</fullName>
    </submittedName>
</protein>
<dbReference type="GO" id="GO:0006508">
    <property type="term" value="P:proteolysis"/>
    <property type="evidence" value="ECO:0007669"/>
    <property type="project" value="InterPro"/>
</dbReference>
<dbReference type="STRING" id="554155.C5FZX5"/>
<dbReference type="GO" id="GO:0008236">
    <property type="term" value="F:serine-type peptidase activity"/>
    <property type="evidence" value="ECO:0007669"/>
    <property type="project" value="InterPro"/>
</dbReference>
<dbReference type="InterPro" id="IPR056186">
    <property type="entry name" value="PDZ_CPAF-rel"/>
</dbReference>
<keyword evidence="5" id="KW-1185">Reference proteome</keyword>
<feature type="chain" id="PRO_5002950437" evidence="1">
    <location>
        <begin position="23"/>
        <end position="702"/>
    </location>
</feature>
<feature type="domain" description="CPAF-like PDZ" evidence="3">
    <location>
        <begin position="163"/>
        <end position="285"/>
    </location>
</feature>
<evidence type="ECO:0000259" key="2">
    <source>
        <dbReference type="Pfam" id="PF03572"/>
    </source>
</evidence>
<evidence type="ECO:0000313" key="5">
    <source>
        <dbReference type="Proteomes" id="UP000002035"/>
    </source>
</evidence>
<dbReference type="EMBL" id="DS995708">
    <property type="protein sequence ID" value="EEQ35428.1"/>
    <property type="molecule type" value="Genomic_DNA"/>
</dbReference>